<keyword evidence="3" id="KW-0804">Transcription</keyword>
<dbReference type="InterPro" id="IPR001845">
    <property type="entry name" value="HTH_ArsR_DNA-bd_dom"/>
</dbReference>
<dbReference type="CDD" id="cd00090">
    <property type="entry name" value="HTH_ARSR"/>
    <property type="match status" value="1"/>
</dbReference>
<dbReference type="InterPro" id="IPR036390">
    <property type="entry name" value="WH_DNA-bd_sf"/>
</dbReference>
<dbReference type="PANTHER" id="PTHR43132:SF2">
    <property type="entry name" value="ARSENICAL RESISTANCE OPERON REPRESSOR ARSR-RELATED"/>
    <property type="match status" value="1"/>
</dbReference>
<accession>A0A1H3Q7Y0</accession>
<evidence type="ECO:0000259" key="4">
    <source>
        <dbReference type="SMART" id="SM00418"/>
    </source>
</evidence>
<dbReference type="SUPFAM" id="SSF46785">
    <property type="entry name" value="Winged helix' DNA-binding domain"/>
    <property type="match status" value="1"/>
</dbReference>
<dbReference type="GO" id="GO:0003700">
    <property type="term" value="F:DNA-binding transcription factor activity"/>
    <property type="evidence" value="ECO:0007669"/>
    <property type="project" value="InterPro"/>
</dbReference>
<keyword evidence="1" id="KW-0805">Transcription regulation</keyword>
<feature type="domain" description="HTH arsR-type" evidence="4">
    <location>
        <begin position="237"/>
        <end position="308"/>
    </location>
</feature>
<sequence>MAVGESMVLRIVFTRDDLSRVRVAEHPHPLWELVLGINTLQSRTAPDRFQPWRASADAGRIAALAPPGTSFPDFLTPPLDDADIEAHFDAMLRLPKDSVRKDLELTYGSTVPDWAWDAHDTGRLDGLVAGLRDFHDSALAARWPEVRRAVEADRAMRAKQALSTGVDGLLSGLHPSIRWRYPVLEADYLCEHTIHLRGRGLTLVPASFCWGAPVTMVDPEQPPVLVYPCADLVQADTLGRLLGPERARVLTELRVASSATQLAIRLGVPRSTIRAHLAVLHDAGLLTTRRAGPHIRHTLTRLGHSLLGS</sequence>
<dbReference type="InterPro" id="IPR051011">
    <property type="entry name" value="Metal_resp_trans_reg"/>
</dbReference>
<keyword evidence="2" id="KW-0238">DNA-binding</keyword>
<organism evidence="5 6">
    <name type="scientific">Amycolatopsis xylanica</name>
    <dbReference type="NCBI Taxonomy" id="589385"/>
    <lineage>
        <taxon>Bacteria</taxon>
        <taxon>Bacillati</taxon>
        <taxon>Actinomycetota</taxon>
        <taxon>Actinomycetes</taxon>
        <taxon>Pseudonocardiales</taxon>
        <taxon>Pseudonocardiaceae</taxon>
        <taxon>Amycolatopsis</taxon>
    </lineage>
</organism>
<dbReference type="STRING" id="589385.SAMN05421504_109173"/>
<reference evidence="5 6" key="1">
    <citation type="submission" date="2016-10" db="EMBL/GenBank/DDBJ databases">
        <authorList>
            <person name="de Groot N.N."/>
        </authorList>
    </citation>
    <scope>NUCLEOTIDE SEQUENCE [LARGE SCALE GENOMIC DNA]</scope>
    <source>
        <strain evidence="5 6">CPCC 202699</strain>
    </source>
</reference>
<dbReference type="Gene3D" id="1.10.10.10">
    <property type="entry name" value="Winged helix-like DNA-binding domain superfamily/Winged helix DNA-binding domain"/>
    <property type="match status" value="1"/>
</dbReference>
<proteinExistence type="predicted"/>
<dbReference type="SMART" id="SM00418">
    <property type="entry name" value="HTH_ARSR"/>
    <property type="match status" value="1"/>
</dbReference>
<dbReference type="InterPro" id="IPR011991">
    <property type="entry name" value="ArsR-like_HTH"/>
</dbReference>
<dbReference type="GO" id="GO:0003677">
    <property type="term" value="F:DNA binding"/>
    <property type="evidence" value="ECO:0007669"/>
    <property type="project" value="UniProtKB-KW"/>
</dbReference>
<evidence type="ECO:0000313" key="5">
    <source>
        <dbReference type="EMBL" id="SDZ09642.1"/>
    </source>
</evidence>
<dbReference type="EMBL" id="FNON01000009">
    <property type="protein sequence ID" value="SDZ09642.1"/>
    <property type="molecule type" value="Genomic_DNA"/>
</dbReference>
<keyword evidence="6" id="KW-1185">Reference proteome</keyword>
<dbReference type="Pfam" id="PF12840">
    <property type="entry name" value="HTH_20"/>
    <property type="match status" value="1"/>
</dbReference>
<evidence type="ECO:0000256" key="1">
    <source>
        <dbReference type="ARBA" id="ARBA00023015"/>
    </source>
</evidence>
<dbReference type="AlphaFoldDB" id="A0A1H3Q7Y0"/>
<protein>
    <submittedName>
        <fullName evidence="5">Helix-turn-helix domain-containing protein</fullName>
    </submittedName>
</protein>
<gene>
    <name evidence="5" type="ORF">SAMN05421504_109173</name>
</gene>
<dbReference type="Proteomes" id="UP000199515">
    <property type="component" value="Unassembled WGS sequence"/>
</dbReference>
<name>A0A1H3Q7Y0_9PSEU</name>
<dbReference type="PANTHER" id="PTHR43132">
    <property type="entry name" value="ARSENICAL RESISTANCE OPERON REPRESSOR ARSR-RELATED"/>
    <property type="match status" value="1"/>
</dbReference>
<evidence type="ECO:0000313" key="6">
    <source>
        <dbReference type="Proteomes" id="UP000199515"/>
    </source>
</evidence>
<evidence type="ECO:0000256" key="2">
    <source>
        <dbReference type="ARBA" id="ARBA00023125"/>
    </source>
</evidence>
<evidence type="ECO:0000256" key="3">
    <source>
        <dbReference type="ARBA" id="ARBA00023163"/>
    </source>
</evidence>
<dbReference type="InterPro" id="IPR036388">
    <property type="entry name" value="WH-like_DNA-bd_sf"/>
</dbReference>